<evidence type="ECO:0000313" key="2">
    <source>
        <dbReference type="Proteomes" id="UP000051952"/>
    </source>
</evidence>
<dbReference type="EMBL" id="CYKH01000531">
    <property type="protein sequence ID" value="CUG05075.1"/>
    <property type="molecule type" value="Genomic_DNA"/>
</dbReference>
<evidence type="ECO:0000313" key="1">
    <source>
        <dbReference type="EMBL" id="CUG05075.1"/>
    </source>
</evidence>
<dbReference type="OMA" id="ILMDNCR"/>
<accession>A0A0S4J1S1</accession>
<sequence length="242" mass="27308">MASTAGHQTGITGMPSLFDVVSAFSMFTSDVFQMFFRQDANSASFQRASVAQDNGAYNAATRKYEGSEGLTYRVPLHDLPSERMCKQRIANIKIIMDNVRRMSVNDELPSTAEEKKFWAAYRFVKYQVFIAPFSCILPPVYIFFKVFQGKIPIIWRGRSVPVTLSAMLAEQWAEQSYPAHYLMSTALNQKTPLGDAARAEWQRLHSVNIPFHIYAAYQVQNFFGNAPRELQFGGDAVALCNS</sequence>
<keyword evidence="2" id="KW-1185">Reference proteome</keyword>
<reference evidence="2" key="1">
    <citation type="submission" date="2015-09" db="EMBL/GenBank/DDBJ databases">
        <authorList>
            <consortium name="Pathogen Informatics"/>
        </authorList>
    </citation>
    <scope>NUCLEOTIDE SEQUENCE [LARGE SCALE GENOMIC DNA]</scope>
    <source>
        <strain evidence="2">Lake Konstanz</strain>
    </source>
</reference>
<protein>
    <submittedName>
        <fullName evidence="1">Uncharacterized protein</fullName>
    </submittedName>
</protein>
<dbReference type="VEuPathDB" id="TriTrypDB:BSAL_70750"/>
<name>A0A0S4J1S1_BODSA</name>
<proteinExistence type="predicted"/>
<dbReference type="OrthoDB" id="268866at2759"/>
<organism evidence="1 2">
    <name type="scientific">Bodo saltans</name>
    <name type="common">Flagellated protozoan</name>
    <dbReference type="NCBI Taxonomy" id="75058"/>
    <lineage>
        <taxon>Eukaryota</taxon>
        <taxon>Discoba</taxon>
        <taxon>Euglenozoa</taxon>
        <taxon>Kinetoplastea</taxon>
        <taxon>Metakinetoplastina</taxon>
        <taxon>Eubodonida</taxon>
        <taxon>Bodonidae</taxon>
        <taxon>Bodo</taxon>
    </lineage>
</organism>
<dbReference type="AlphaFoldDB" id="A0A0S4J1S1"/>
<dbReference type="Proteomes" id="UP000051952">
    <property type="component" value="Unassembled WGS sequence"/>
</dbReference>
<gene>
    <name evidence="1" type="ORF">BSAL_70750</name>
</gene>